<sequence>MRKVQLFLPLSAVLLTTVLAANGSNETADVSVQTVYPDNQNDEATLDSKGGNTPADTRRRDAAALLLLTAVVAGVFFAVQTFTASKPTKPSVTEVPLERPHVPEEEVPLVNQLSLSMLPCRDNILRRMLMSFLDKCKISGDCR</sequence>
<evidence type="ECO:0000256" key="2">
    <source>
        <dbReference type="SAM" id="SignalP"/>
    </source>
</evidence>
<keyword evidence="1" id="KW-0472">Membrane</keyword>
<feature type="transmembrane region" description="Helical" evidence="1">
    <location>
        <begin position="62"/>
        <end position="79"/>
    </location>
</feature>
<gene>
    <name evidence="3" type="ORF">EMH_0006180</name>
</gene>
<keyword evidence="1" id="KW-1133">Transmembrane helix</keyword>
<feature type="signal peptide" evidence="2">
    <location>
        <begin position="1"/>
        <end position="20"/>
    </location>
</feature>
<dbReference type="EMBL" id="HG682458">
    <property type="protein sequence ID" value="CDJ30345.1"/>
    <property type="molecule type" value="Genomic_DNA"/>
</dbReference>
<dbReference type="GeneID" id="25375635"/>
<organism evidence="3 4">
    <name type="scientific">Eimeria mitis</name>
    <dbReference type="NCBI Taxonomy" id="44415"/>
    <lineage>
        <taxon>Eukaryota</taxon>
        <taxon>Sar</taxon>
        <taxon>Alveolata</taxon>
        <taxon>Apicomplexa</taxon>
        <taxon>Conoidasida</taxon>
        <taxon>Coccidia</taxon>
        <taxon>Eucoccidiorida</taxon>
        <taxon>Eimeriorina</taxon>
        <taxon>Eimeriidae</taxon>
        <taxon>Eimeria</taxon>
    </lineage>
</organism>
<proteinExistence type="predicted"/>
<evidence type="ECO:0000313" key="4">
    <source>
        <dbReference type="Proteomes" id="UP000030744"/>
    </source>
</evidence>
<keyword evidence="2" id="KW-0732">Signal</keyword>
<name>U6JY09_9EIME</name>
<feature type="chain" id="PRO_5004671948" evidence="2">
    <location>
        <begin position="21"/>
        <end position="143"/>
    </location>
</feature>
<dbReference type="Proteomes" id="UP000030744">
    <property type="component" value="Unassembled WGS sequence"/>
</dbReference>
<reference evidence="3" key="2">
    <citation type="submission" date="2013-10" db="EMBL/GenBank/DDBJ databases">
        <authorList>
            <person name="Aslett M."/>
        </authorList>
    </citation>
    <scope>NUCLEOTIDE SEQUENCE [LARGE SCALE GENOMIC DNA]</scope>
    <source>
        <strain evidence="3">Houghton</strain>
    </source>
</reference>
<evidence type="ECO:0000313" key="3">
    <source>
        <dbReference type="EMBL" id="CDJ30345.1"/>
    </source>
</evidence>
<protein>
    <submittedName>
        <fullName evidence="3">Uncharacterized protein</fullName>
    </submittedName>
</protein>
<dbReference type="RefSeq" id="XP_013352912.1">
    <property type="nucleotide sequence ID" value="XM_013497458.1"/>
</dbReference>
<dbReference type="VEuPathDB" id="ToxoDB:EMH_0006180"/>
<keyword evidence="1" id="KW-0812">Transmembrane</keyword>
<dbReference type="OrthoDB" id="352057at2759"/>
<accession>U6JY09</accession>
<evidence type="ECO:0000256" key="1">
    <source>
        <dbReference type="SAM" id="Phobius"/>
    </source>
</evidence>
<keyword evidence="4" id="KW-1185">Reference proteome</keyword>
<reference evidence="3" key="1">
    <citation type="submission" date="2013-10" db="EMBL/GenBank/DDBJ databases">
        <title>Genomic analysis of the causative agents of coccidiosis in chickens.</title>
        <authorList>
            <person name="Reid A.J."/>
            <person name="Blake D."/>
            <person name="Billington K."/>
            <person name="Browne H."/>
            <person name="Dunn M."/>
            <person name="Hung S."/>
            <person name="Kawahara F."/>
            <person name="Miranda-Saavedra D."/>
            <person name="Mourier T."/>
            <person name="Nagra H."/>
            <person name="Otto T.D."/>
            <person name="Rawlings N."/>
            <person name="Sanchez A."/>
            <person name="Sanders M."/>
            <person name="Subramaniam C."/>
            <person name="Tay Y."/>
            <person name="Dear P."/>
            <person name="Doerig C."/>
            <person name="Gruber A."/>
            <person name="Parkinson J."/>
            <person name="Shirley M."/>
            <person name="Wan K.L."/>
            <person name="Berriman M."/>
            <person name="Tomley F."/>
            <person name="Pain A."/>
        </authorList>
    </citation>
    <scope>NUCLEOTIDE SEQUENCE [LARGE SCALE GENOMIC DNA]</scope>
    <source>
        <strain evidence="3">Houghton</strain>
    </source>
</reference>
<dbReference type="AlphaFoldDB" id="U6JY09"/>